<keyword evidence="2" id="KW-1185">Reference proteome</keyword>
<reference evidence="1 2" key="1">
    <citation type="journal article" date="2018" name="Sci. Data">
        <title>The draft genome sequence of cork oak.</title>
        <authorList>
            <person name="Ramos A.M."/>
            <person name="Usie A."/>
            <person name="Barbosa P."/>
            <person name="Barros P.M."/>
            <person name="Capote T."/>
            <person name="Chaves I."/>
            <person name="Simoes F."/>
            <person name="Abreu I."/>
            <person name="Carrasquinho I."/>
            <person name="Faro C."/>
            <person name="Guimaraes J.B."/>
            <person name="Mendonca D."/>
            <person name="Nobrega F."/>
            <person name="Rodrigues L."/>
            <person name="Saibo N.J.M."/>
            <person name="Varela M.C."/>
            <person name="Egas C."/>
            <person name="Matos J."/>
            <person name="Miguel C.M."/>
            <person name="Oliveira M.M."/>
            <person name="Ricardo C.P."/>
            <person name="Goncalves S."/>
        </authorList>
    </citation>
    <scope>NUCLEOTIDE SEQUENCE [LARGE SCALE GENOMIC DNA]</scope>
    <source>
        <strain evidence="2">cv. HL8</strain>
    </source>
</reference>
<dbReference type="Proteomes" id="UP000237347">
    <property type="component" value="Unassembled WGS sequence"/>
</dbReference>
<dbReference type="EMBL" id="PKMF04000130">
    <property type="protein sequence ID" value="KAK7848217.1"/>
    <property type="molecule type" value="Genomic_DNA"/>
</dbReference>
<dbReference type="PANTHER" id="PTHR37176:SF1">
    <property type="entry name" value="PROTEIN DOUBLE-STRAND BREAK FORMATION"/>
    <property type="match status" value="1"/>
</dbReference>
<organism evidence="1 2">
    <name type="scientific">Quercus suber</name>
    <name type="common">Cork oak</name>
    <dbReference type="NCBI Taxonomy" id="58331"/>
    <lineage>
        <taxon>Eukaryota</taxon>
        <taxon>Viridiplantae</taxon>
        <taxon>Streptophyta</taxon>
        <taxon>Embryophyta</taxon>
        <taxon>Tracheophyta</taxon>
        <taxon>Spermatophyta</taxon>
        <taxon>Magnoliopsida</taxon>
        <taxon>eudicotyledons</taxon>
        <taxon>Gunneridae</taxon>
        <taxon>Pentapetalae</taxon>
        <taxon>rosids</taxon>
        <taxon>fabids</taxon>
        <taxon>Fagales</taxon>
        <taxon>Fagaceae</taxon>
        <taxon>Quercus</taxon>
    </lineage>
</organism>
<comment type="caution">
    <text evidence="1">The sequence shown here is derived from an EMBL/GenBank/DDBJ whole genome shotgun (WGS) entry which is preliminary data.</text>
</comment>
<sequence length="71" mass="8223">MHSGIVNIITDYILANFGFTDRDGWPELGDVESISCLALRYEALHMRELKSTSCQWLEVSYLEWLNFAEHS</sequence>
<dbReference type="PANTHER" id="PTHR37176">
    <property type="entry name" value="F10K1.23"/>
    <property type="match status" value="1"/>
</dbReference>
<protein>
    <submittedName>
        <fullName evidence="1">Uncharacterized protein</fullName>
    </submittedName>
</protein>
<dbReference type="GO" id="GO:0042138">
    <property type="term" value="P:meiotic DNA double-strand break formation"/>
    <property type="evidence" value="ECO:0007669"/>
    <property type="project" value="InterPro"/>
</dbReference>
<evidence type="ECO:0000313" key="2">
    <source>
        <dbReference type="Proteomes" id="UP000237347"/>
    </source>
</evidence>
<proteinExistence type="predicted"/>
<evidence type="ECO:0000313" key="1">
    <source>
        <dbReference type="EMBL" id="KAK7848217.1"/>
    </source>
</evidence>
<accession>A0AAW0LAV8</accession>
<dbReference type="InterPro" id="IPR044969">
    <property type="entry name" value="DFO"/>
</dbReference>
<name>A0AAW0LAV8_QUESU</name>
<dbReference type="AlphaFoldDB" id="A0AAW0LAV8"/>
<gene>
    <name evidence="1" type="ORF">CFP56_005405</name>
</gene>